<organism evidence="2 3">
    <name type="scientific">Lentzea xinjiangensis</name>
    <dbReference type="NCBI Taxonomy" id="402600"/>
    <lineage>
        <taxon>Bacteria</taxon>
        <taxon>Bacillati</taxon>
        <taxon>Actinomycetota</taxon>
        <taxon>Actinomycetes</taxon>
        <taxon>Pseudonocardiales</taxon>
        <taxon>Pseudonocardiaceae</taxon>
        <taxon>Lentzea</taxon>
    </lineage>
</organism>
<dbReference type="AlphaFoldDB" id="A0A1H9W8Q6"/>
<dbReference type="SUPFAM" id="SSF55729">
    <property type="entry name" value="Acyl-CoA N-acyltransferases (Nat)"/>
    <property type="match status" value="1"/>
</dbReference>
<dbReference type="PANTHER" id="PTHR31435">
    <property type="entry name" value="PROTEIN NATD1"/>
    <property type="match status" value="1"/>
</dbReference>
<dbReference type="InterPro" id="IPR016181">
    <property type="entry name" value="Acyl_CoA_acyltransferase"/>
</dbReference>
<dbReference type="OrthoDB" id="5405911at2"/>
<protein>
    <recommendedName>
        <fullName evidence="1">N-acetyltransferase domain-containing protein</fullName>
    </recommendedName>
</protein>
<dbReference type="EMBL" id="FOFR01000031">
    <property type="protein sequence ID" value="SES30302.1"/>
    <property type="molecule type" value="Genomic_DNA"/>
</dbReference>
<feature type="domain" description="N-acetyltransferase" evidence="1">
    <location>
        <begin position="6"/>
        <end position="92"/>
    </location>
</feature>
<name>A0A1H9W8Q6_9PSEU</name>
<proteinExistence type="predicted"/>
<dbReference type="STRING" id="402600.SAMN05216188_13164"/>
<gene>
    <name evidence="2" type="ORF">SAMN05216188_13164</name>
</gene>
<dbReference type="PANTHER" id="PTHR31435:SF10">
    <property type="entry name" value="BSR4717 PROTEIN"/>
    <property type="match status" value="1"/>
</dbReference>
<dbReference type="InterPro" id="IPR045057">
    <property type="entry name" value="Gcn5-rel_NAT"/>
</dbReference>
<dbReference type="Pfam" id="PF14542">
    <property type="entry name" value="Acetyltransf_CG"/>
    <property type="match status" value="1"/>
</dbReference>
<dbReference type="Gene3D" id="3.40.630.30">
    <property type="match status" value="1"/>
</dbReference>
<evidence type="ECO:0000313" key="3">
    <source>
        <dbReference type="Proteomes" id="UP000199352"/>
    </source>
</evidence>
<accession>A0A1H9W8Q6</accession>
<evidence type="ECO:0000313" key="2">
    <source>
        <dbReference type="EMBL" id="SES30302.1"/>
    </source>
</evidence>
<reference evidence="3" key="1">
    <citation type="submission" date="2016-10" db="EMBL/GenBank/DDBJ databases">
        <authorList>
            <person name="Varghese N."/>
            <person name="Submissions S."/>
        </authorList>
    </citation>
    <scope>NUCLEOTIDE SEQUENCE [LARGE SCALE GENOMIC DNA]</scope>
    <source>
        <strain evidence="3">CGMCC 4.3525</strain>
    </source>
</reference>
<keyword evidence="3" id="KW-1185">Reference proteome</keyword>
<dbReference type="PROSITE" id="PS51729">
    <property type="entry name" value="GNAT_YJDJ"/>
    <property type="match status" value="1"/>
</dbReference>
<dbReference type="RefSeq" id="WP_089961301.1">
    <property type="nucleotide sequence ID" value="NZ_FOFR01000031.1"/>
</dbReference>
<dbReference type="Proteomes" id="UP000199352">
    <property type="component" value="Unassembled WGS sequence"/>
</dbReference>
<dbReference type="InterPro" id="IPR031165">
    <property type="entry name" value="GNAT_YJDJ"/>
</dbReference>
<sequence length="107" mass="11704">MSTVVRRNDGESRYEITVDGELAGLAAFADHDGHRIMYHTEVFDAFSGRGLSSTLVAEALADIRGTGTRVVPVCPLVAAYLRKHPDQNDIADPVEPETLHWLRSALS</sequence>
<evidence type="ECO:0000259" key="1">
    <source>
        <dbReference type="PROSITE" id="PS51729"/>
    </source>
</evidence>